<keyword evidence="2" id="KW-0812">Transmembrane</keyword>
<dbReference type="PANTHER" id="PTHR32063:SF18">
    <property type="entry name" value="CATION EFFLUX SYSTEM PROTEIN"/>
    <property type="match status" value="1"/>
</dbReference>
<feature type="transmembrane region" description="Helical" evidence="2">
    <location>
        <begin position="937"/>
        <end position="962"/>
    </location>
</feature>
<feature type="transmembrane region" description="Helical" evidence="2">
    <location>
        <begin position="912"/>
        <end position="931"/>
    </location>
</feature>
<name>A0A563VTU2_9CYAN</name>
<keyword evidence="4" id="KW-1185">Reference proteome</keyword>
<feature type="transmembrane region" description="Helical" evidence="2">
    <location>
        <begin position="548"/>
        <end position="569"/>
    </location>
</feature>
<dbReference type="PANTHER" id="PTHR32063">
    <property type="match status" value="1"/>
</dbReference>
<evidence type="ECO:0000256" key="2">
    <source>
        <dbReference type="SAM" id="Phobius"/>
    </source>
</evidence>
<accession>A0A563VTU2</accession>
<dbReference type="OrthoDB" id="9757876at2"/>
<dbReference type="InterPro" id="IPR027463">
    <property type="entry name" value="AcrB_DN_DC_subdom"/>
</dbReference>
<feature type="region of interest" description="Disordered" evidence="1">
    <location>
        <begin position="1047"/>
        <end position="1070"/>
    </location>
</feature>
<dbReference type="EMBL" id="CAACVJ010000201">
    <property type="protein sequence ID" value="VEP14681.1"/>
    <property type="molecule type" value="Genomic_DNA"/>
</dbReference>
<feature type="transmembrane region" description="Helical" evidence="2">
    <location>
        <begin position="388"/>
        <end position="406"/>
    </location>
</feature>
<feature type="transmembrane region" description="Helical" evidence="2">
    <location>
        <begin position="1009"/>
        <end position="1038"/>
    </location>
</feature>
<evidence type="ECO:0000256" key="1">
    <source>
        <dbReference type="SAM" id="MobiDB-lite"/>
    </source>
</evidence>
<evidence type="ECO:0000313" key="4">
    <source>
        <dbReference type="Proteomes" id="UP000320055"/>
    </source>
</evidence>
<feature type="transmembrane region" description="Helical" evidence="2">
    <location>
        <begin position="886"/>
        <end position="905"/>
    </location>
</feature>
<keyword evidence="2" id="KW-0472">Membrane</keyword>
<dbReference type="SUPFAM" id="SSF82693">
    <property type="entry name" value="Multidrug efflux transporter AcrB pore domain, PN1, PN2, PC1 and PC2 subdomains"/>
    <property type="match status" value="2"/>
</dbReference>
<dbReference type="GO" id="GO:0005886">
    <property type="term" value="C:plasma membrane"/>
    <property type="evidence" value="ECO:0007669"/>
    <property type="project" value="TreeGrafter"/>
</dbReference>
<dbReference type="AlphaFoldDB" id="A0A563VTU2"/>
<protein>
    <submittedName>
        <fullName evidence="3">Cation multidrug efflux pump</fullName>
    </submittedName>
</protein>
<dbReference type="InterPro" id="IPR001036">
    <property type="entry name" value="Acrflvin-R"/>
</dbReference>
<feature type="transmembrane region" description="Helical" evidence="2">
    <location>
        <begin position="358"/>
        <end position="382"/>
    </location>
</feature>
<feature type="transmembrane region" description="Helical" evidence="2">
    <location>
        <begin position="427"/>
        <end position="450"/>
    </location>
</feature>
<dbReference type="Gene3D" id="3.30.70.1440">
    <property type="entry name" value="Multidrug efflux transporter AcrB pore domain"/>
    <property type="match status" value="1"/>
</dbReference>
<dbReference type="Proteomes" id="UP000320055">
    <property type="component" value="Unassembled WGS sequence"/>
</dbReference>
<dbReference type="Gene3D" id="3.30.70.1320">
    <property type="entry name" value="Multidrug efflux transporter AcrB pore domain like"/>
    <property type="match status" value="1"/>
</dbReference>
<dbReference type="GO" id="GO:0042910">
    <property type="term" value="F:xenobiotic transmembrane transporter activity"/>
    <property type="evidence" value="ECO:0007669"/>
    <property type="project" value="TreeGrafter"/>
</dbReference>
<dbReference type="SUPFAM" id="SSF82714">
    <property type="entry name" value="Multidrug efflux transporter AcrB TolC docking domain, DN and DC subdomains"/>
    <property type="match status" value="2"/>
</dbReference>
<proteinExistence type="predicted"/>
<dbReference type="Gene3D" id="3.30.2090.10">
    <property type="entry name" value="Multidrug efflux transporter AcrB TolC docking domain, DN and DC subdomains"/>
    <property type="match status" value="2"/>
</dbReference>
<sequence length="1070" mass="116478">MVKPFYRNIRLLILTFILIIAWGISSYESLPRQEDPELVSRIAVVKTAFPGASAERVEALVTEVLEAEIAEIEEIDTLESDSRVGFSTVTVELLDSVKNAQPIWSKVRDEMDDASASFPPGAGVPELDEAKVKAYTAIASLTWNQPSKPNYAVLRRYAEELEVAMRGVEGTEEVEIFGDPNEEITVEINAPDLVAVGLSPQELAEQVNLSDAKVTAGQLRSDRNNLAIEVDSELETLEQIRQIPIQTNAGQFTRLSDIAQVNRGIQQPPTDLALVSGKPAVVVGVLMKSGLRIDQWAKEVKEELAWFESSLPQGVSLDLIFDQSEYVEVRIGSLLSNLVIGALLVVVVSLVSMGWRSALVVGIALPLSTFMVFGWMSVLGVAVHQMSVTGLIIALGLLIDNAIVVVDEIQREMEAGEKPLEAVVKTVNYLKVPLFASTLTTILTFLPIVLLPGAAGEFVGSIALSVIMSLISSLALSLTVIASLAARMLADTREKAEQFEHQQTSPKGILSKIQSFLLKPGAWWNQGFTSPKLARPYRKSLRVTASKPLLAIALTFCLPLIGFIGATTLDSQFFPSVARDQFQIEVEFAPQTAIAQTQAQMLEARNMILNHANVKEVHWFLGESAPKFYYNFTGNRENQSHYAQAMVQLNSDREIEATVQELQAELDELLPSARILVRQLEQGPPFDAPIEMRIYGADINELRRLGMSVRAILASVPDVVHVRDDLTEALPKLGLAVDEEQARQAGLTNTAIAQQLEAYLEGAIGGSILEGTENLPVRVRVSNTKRADLSQIASLNLSSNGGENGDFRSTSALGEFNLIPELANIARRNEQRVNTVQGYITAGVLPSVVLAKFQEKLEASNFQLPPGYRYEFGGEQEESSTATGNLALYVPLLLVVMMTALVLCLGSFRQTGIVAVVAVGCIGMALFSLKVSGSPLGFMAIVGTMGLVGIAINNTIIVLSALNEDLQAREGDRRAVEDVVVKATRHVMTTTITTIAGFVPLLISGDPFWLPLAIAIAGGISGSTLLALYFVPAIYLIIKRRDKKKSGKGQELKKEKQTYQELNTHISLDR</sequence>
<feature type="transmembrane region" description="Helical" evidence="2">
    <location>
        <begin position="983"/>
        <end position="1003"/>
    </location>
</feature>
<reference evidence="3 4" key="1">
    <citation type="submission" date="2019-01" db="EMBL/GenBank/DDBJ databases">
        <authorList>
            <person name="Brito A."/>
        </authorList>
    </citation>
    <scope>NUCLEOTIDE SEQUENCE [LARGE SCALE GENOMIC DNA]</scope>
    <source>
        <strain evidence="3">1</strain>
    </source>
</reference>
<feature type="compositionally biased region" description="Polar residues" evidence="1">
    <location>
        <begin position="1059"/>
        <end position="1070"/>
    </location>
</feature>
<organism evidence="3 4">
    <name type="scientific">Hyella patelloides LEGE 07179</name>
    <dbReference type="NCBI Taxonomy" id="945734"/>
    <lineage>
        <taxon>Bacteria</taxon>
        <taxon>Bacillati</taxon>
        <taxon>Cyanobacteriota</taxon>
        <taxon>Cyanophyceae</taxon>
        <taxon>Pleurocapsales</taxon>
        <taxon>Hyellaceae</taxon>
        <taxon>Hyella</taxon>
    </lineage>
</organism>
<dbReference type="SUPFAM" id="SSF82866">
    <property type="entry name" value="Multidrug efflux transporter AcrB transmembrane domain"/>
    <property type="match status" value="2"/>
</dbReference>
<feature type="compositionally biased region" description="Basic and acidic residues" evidence="1">
    <location>
        <begin position="1048"/>
        <end position="1058"/>
    </location>
</feature>
<evidence type="ECO:0000313" key="3">
    <source>
        <dbReference type="EMBL" id="VEP14681.1"/>
    </source>
</evidence>
<feature type="transmembrane region" description="Helical" evidence="2">
    <location>
        <begin position="331"/>
        <end position="351"/>
    </location>
</feature>
<dbReference type="RefSeq" id="WP_144865079.1">
    <property type="nucleotide sequence ID" value="NZ_LR213788.1"/>
</dbReference>
<dbReference type="Pfam" id="PF00873">
    <property type="entry name" value="ACR_tran"/>
    <property type="match status" value="1"/>
</dbReference>
<dbReference type="Gene3D" id="1.20.1640.10">
    <property type="entry name" value="Multidrug efflux transporter AcrB transmembrane domain"/>
    <property type="match status" value="2"/>
</dbReference>
<keyword evidence="2" id="KW-1133">Transmembrane helix</keyword>
<gene>
    <name evidence="3" type="ORF">H1P_280022</name>
</gene>
<dbReference type="Gene3D" id="3.30.70.1430">
    <property type="entry name" value="Multidrug efflux transporter AcrB pore domain"/>
    <property type="match status" value="2"/>
</dbReference>
<dbReference type="PRINTS" id="PR00702">
    <property type="entry name" value="ACRIFLAVINRP"/>
</dbReference>
<feature type="transmembrane region" description="Helical" evidence="2">
    <location>
        <begin position="462"/>
        <end position="486"/>
    </location>
</feature>